<reference evidence="2" key="1">
    <citation type="submission" date="2020-10" db="EMBL/GenBank/DDBJ databases">
        <authorList>
            <person name="Gilroy R."/>
        </authorList>
    </citation>
    <scope>NUCLEOTIDE SEQUENCE</scope>
    <source>
        <strain evidence="2">2889</strain>
    </source>
</reference>
<dbReference type="PANTHER" id="PTHR43267">
    <property type="entry name" value="TRNA THREONYLCARBAMOYLADENOSINE DEHYDRATASE"/>
    <property type="match status" value="1"/>
</dbReference>
<name>A0A9D9H220_9BACT</name>
<dbReference type="PANTHER" id="PTHR43267:SF1">
    <property type="entry name" value="TRNA THREONYLCARBAMOYLADENOSINE DEHYDRATASE"/>
    <property type="match status" value="1"/>
</dbReference>
<dbReference type="CDD" id="cd00755">
    <property type="entry name" value="YgdL_like"/>
    <property type="match status" value="1"/>
</dbReference>
<comment type="caution">
    <text evidence="2">The sequence shown here is derived from an EMBL/GenBank/DDBJ whole genome shotgun (WGS) entry which is preliminary data.</text>
</comment>
<reference evidence="2" key="2">
    <citation type="journal article" date="2021" name="PeerJ">
        <title>Extensive microbial diversity within the chicken gut microbiome revealed by metagenomics and culture.</title>
        <authorList>
            <person name="Gilroy R."/>
            <person name="Ravi A."/>
            <person name="Getino M."/>
            <person name="Pursley I."/>
            <person name="Horton D.L."/>
            <person name="Alikhan N.F."/>
            <person name="Baker D."/>
            <person name="Gharbi K."/>
            <person name="Hall N."/>
            <person name="Watson M."/>
            <person name="Adriaenssens E.M."/>
            <person name="Foster-Nyarko E."/>
            <person name="Jarju S."/>
            <person name="Secka A."/>
            <person name="Antonio M."/>
            <person name="Oren A."/>
            <person name="Chaudhuri R.R."/>
            <person name="La Ragione R."/>
            <person name="Hildebrand F."/>
            <person name="Pallen M.J."/>
        </authorList>
    </citation>
    <scope>NUCLEOTIDE SEQUENCE</scope>
    <source>
        <strain evidence="2">2889</strain>
    </source>
</reference>
<dbReference type="GO" id="GO:0061504">
    <property type="term" value="P:cyclic threonylcarbamoyladenosine biosynthetic process"/>
    <property type="evidence" value="ECO:0007669"/>
    <property type="project" value="TreeGrafter"/>
</dbReference>
<dbReference type="EMBL" id="JADIMZ010000021">
    <property type="protein sequence ID" value="MBO8431963.1"/>
    <property type="molecule type" value="Genomic_DNA"/>
</dbReference>
<sequence length="285" mass="31100">MEDTGWTDRTALLLGDANMEKLRSASVLVMGLGGVGAYAAEMLVRAGIGKICIVDGDEVSLTNLNRQLPALHSTLGQSKAEILKARFLDINPELEIEAMGEYVKDQRMVEILESRPFDYVVDAIDTLSPKIYLLYHCVKRKMRVVSAMGSGGKADPLQLKICDISQTYHCALADALRKRLHKLNIYTGIQAVFSPEPVPAHAVRKTFGERNKKSMVGTVSYMPPLVGCLCASVVIRELCGERVVSDLPVPLSVRRKIAEAEKFPIAEIGDGARPLKSGSPDSMSD</sequence>
<gene>
    <name evidence="2" type="ORF">IAB08_01545</name>
</gene>
<proteinExistence type="predicted"/>
<dbReference type="SUPFAM" id="SSF69572">
    <property type="entry name" value="Activating enzymes of the ubiquitin-like proteins"/>
    <property type="match status" value="1"/>
</dbReference>
<dbReference type="GO" id="GO:0061503">
    <property type="term" value="F:tRNA threonylcarbamoyladenosine dehydratase"/>
    <property type="evidence" value="ECO:0007669"/>
    <property type="project" value="TreeGrafter"/>
</dbReference>
<dbReference type="InterPro" id="IPR000594">
    <property type="entry name" value="ThiF_NAD_FAD-bd"/>
</dbReference>
<evidence type="ECO:0000259" key="1">
    <source>
        <dbReference type="Pfam" id="PF00899"/>
    </source>
</evidence>
<dbReference type="AlphaFoldDB" id="A0A9D9H220"/>
<dbReference type="Gene3D" id="3.40.50.720">
    <property type="entry name" value="NAD(P)-binding Rossmann-like Domain"/>
    <property type="match status" value="1"/>
</dbReference>
<evidence type="ECO:0000313" key="3">
    <source>
        <dbReference type="Proteomes" id="UP000823612"/>
    </source>
</evidence>
<dbReference type="InterPro" id="IPR045886">
    <property type="entry name" value="ThiF/MoeB/HesA"/>
</dbReference>
<evidence type="ECO:0000313" key="2">
    <source>
        <dbReference type="EMBL" id="MBO8431963.1"/>
    </source>
</evidence>
<dbReference type="InterPro" id="IPR035985">
    <property type="entry name" value="Ubiquitin-activating_enz"/>
</dbReference>
<protein>
    <submittedName>
        <fullName evidence="2">tRNA threonylcarbamoyladenosine dehydratase</fullName>
    </submittedName>
</protein>
<dbReference type="Proteomes" id="UP000823612">
    <property type="component" value="Unassembled WGS sequence"/>
</dbReference>
<feature type="domain" description="THIF-type NAD/FAD binding fold" evidence="1">
    <location>
        <begin position="11"/>
        <end position="241"/>
    </location>
</feature>
<dbReference type="GO" id="GO:0008641">
    <property type="term" value="F:ubiquitin-like modifier activating enzyme activity"/>
    <property type="evidence" value="ECO:0007669"/>
    <property type="project" value="InterPro"/>
</dbReference>
<organism evidence="2 3">
    <name type="scientific">Candidatus Pullibacteroides excrementavium</name>
    <dbReference type="NCBI Taxonomy" id="2840905"/>
    <lineage>
        <taxon>Bacteria</taxon>
        <taxon>Pseudomonadati</taxon>
        <taxon>Bacteroidota</taxon>
        <taxon>Bacteroidia</taxon>
        <taxon>Bacteroidales</taxon>
        <taxon>Candidatus Pullibacteroides</taxon>
    </lineage>
</organism>
<accession>A0A9D9H220</accession>
<dbReference type="Pfam" id="PF00899">
    <property type="entry name" value="ThiF"/>
    <property type="match status" value="1"/>
</dbReference>